<keyword evidence="2" id="KW-1185">Reference proteome</keyword>
<dbReference type="Proteomes" id="UP001199424">
    <property type="component" value="Unassembled WGS sequence"/>
</dbReference>
<protein>
    <submittedName>
        <fullName evidence="1">Clostripain-related cysteine peptidase</fullName>
    </submittedName>
</protein>
<organism evidence="1 2">
    <name type="scientific">Hominenteromicrobium mulieris</name>
    <dbReference type="NCBI Taxonomy" id="2885357"/>
    <lineage>
        <taxon>Bacteria</taxon>
        <taxon>Bacillati</taxon>
        <taxon>Bacillota</taxon>
        <taxon>Clostridia</taxon>
        <taxon>Eubacteriales</taxon>
        <taxon>Oscillospiraceae</taxon>
        <taxon>Hominenteromicrobium</taxon>
    </lineage>
</organism>
<proteinExistence type="predicted"/>
<dbReference type="RefSeq" id="WP_308449855.1">
    <property type="nucleotide sequence ID" value="NZ_JAJEQC010000013.1"/>
</dbReference>
<dbReference type="EMBL" id="JAJEQC010000013">
    <property type="protein sequence ID" value="MCC2137694.1"/>
    <property type="molecule type" value="Genomic_DNA"/>
</dbReference>
<evidence type="ECO:0000313" key="2">
    <source>
        <dbReference type="Proteomes" id="UP001199424"/>
    </source>
</evidence>
<dbReference type="InterPro" id="IPR005077">
    <property type="entry name" value="Peptidase_C11"/>
</dbReference>
<dbReference type="Pfam" id="PF03415">
    <property type="entry name" value="Peptidase_C11"/>
    <property type="match status" value="1"/>
</dbReference>
<dbReference type="AlphaFoldDB" id="A0AAE3ANU6"/>
<reference evidence="1" key="1">
    <citation type="submission" date="2021-10" db="EMBL/GenBank/DDBJ databases">
        <title>Anaerobic single-cell dispensing facilitates the cultivation of human gut bacteria.</title>
        <authorList>
            <person name="Afrizal A."/>
        </authorList>
    </citation>
    <scope>NUCLEOTIDE SEQUENCE</scope>
    <source>
        <strain evidence="1">CLA-AA-H250</strain>
    </source>
</reference>
<name>A0AAE3ANU6_9FIRM</name>
<accession>A0AAE3ANU6</accession>
<dbReference type="PANTHER" id="PTHR37835">
    <property type="entry name" value="ALPHA-CLOSTRIPAIN"/>
    <property type="match status" value="1"/>
</dbReference>
<dbReference type="Gene3D" id="3.40.50.11970">
    <property type="match status" value="1"/>
</dbReference>
<evidence type="ECO:0000313" key="1">
    <source>
        <dbReference type="EMBL" id="MCC2137694.1"/>
    </source>
</evidence>
<sequence length="674" mass="75585">MRRFLSRVLPLLLSFGLIFNCTGCSTVLVLAGKARENSEASSSVISESSASSGVISTPVPTEDGDLRAFYTDVANAESVTVMVYMIGSDLESEDGSATDDLLEMADAALSENVHLVLQTGGTETWWNDVCTDDESERFVIENGDMTLLQSLGSMNMTDADTLSDFIRFSAESYPADRYELILWDHGGGTMTGFGYDELYEDTSLTLSSLSTALYNGGVQFDFIGFDACLMATAEVAYALDPYADYLIASEESEPGEGWAYKNWLTMLAEDPAVPTAELGKKLADDFLEAYIFADMPTLSVLDLRYVPELYAALESYWGSAYTALQSGSYGAFSQVRSNVREFGDNEYDQVDLSDLATLTKQSLSLGTEDDVQAAVQNMVVYNVTYEKSAAGIAVYFPCLWPDYYGDTRFEMTCVGFPESYFEFYDKFMNTMLSGQSLSQSDIDFYSYYDWFDSSEVGGENVTTINDNDFELIDKGDYYALSLSDEAWNLITYIDMTVYLDNGEGYIDLGNDNVYEFDDDGDLKVDFDYTWISIDGVIVPFYAETEEQTDDYWYTTGYVPAELNGSTDIEIVLRWDSDHDSGFVAGYRLKTEEPTVAAKGLHSFTETDQIQYTCSYYDYDFNYDRDYTLGDPVTYTSEPVVTYEEIGEYRTVIQYTLRDIYNNEHFTDPVELSCE</sequence>
<gene>
    <name evidence="1" type="ORF">LKD31_11830</name>
</gene>
<dbReference type="PANTHER" id="PTHR37835:SF1">
    <property type="entry name" value="ALPHA-CLOSTRIPAIN"/>
    <property type="match status" value="1"/>
</dbReference>
<comment type="caution">
    <text evidence="1">The sequence shown here is derived from an EMBL/GenBank/DDBJ whole genome shotgun (WGS) entry which is preliminary data.</text>
</comment>